<organism evidence="8 9">
    <name type="scientific">Macrostomum lignano</name>
    <dbReference type="NCBI Taxonomy" id="282301"/>
    <lineage>
        <taxon>Eukaryota</taxon>
        <taxon>Metazoa</taxon>
        <taxon>Spiralia</taxon>
        <taxon>Lophotrochozoa</taxon>
        <taxon>Platyhelminthes</taxon>
        <taxon>Rhabditophora</taxon>
        <taxon>Macrostomorpha</taxon>
        <taxon>Macrostomida</taxon>
        <taxon>Macrostomidae</taxon>
        <taxon>Macrostomum</taxon>
    </lineage>
</organism>
<evidence type="ECO:0000313" key="8">
    <source>
        <dbReference type="EMBL" id="PAA63780.1"/>
    </source>
</evidence>
<proteinExistence type="inferred from homology"/>
<feature type="domain" description="PDZ GRASP-type" evidence="7">
    <location>
        <begin position="18"/>
        <end position="116"/>
    </location>
</feature>
<dbReference type="InterPro" id="IPR007583">
    <property type="entry name" value="GRASP55_65"/>
</dbReference>
<evidence type="ECO:0000256" key="3">
    <source>
        <dbReference type="ARBA" id="ARBA00022737"/>
    </source>
</evidence>
<feature type="binding site" evidence="6">
    <location>
        <position position="21"/>
    </location>
    <ligand>
        <name>Zn(2+)</name>
        <dbReference type="ChEBI" id="CHEBI:29105"/>
    </ligand>
</feature>
<dbReference type="PANTHER" id="PTHR12893:SF0">
    <property type="entry name" value="GRASP65"/>
    <property type="match status" value="1"/>
</dbReference>
<dbReference type="Proteomes" id="UP000215902">
    <property type="component" value="Unassembled WGS sequence"/>
</dbReference>
<dbReference type="EMBL" id="NIVC01001813">
    <property type="protein sequence ID" value="PAA63780.1"/>
    <property type="molecule type" value="Genomic_DNA"/>
</dbReference>
<dbReference type="PROSITE" id="PS51865">
    <property type="entry name" value="PDZ_GRASP"/>
    <property type="match status" value="2"/>
</dbReference>
<dbReference type="GO" id="GO:0007030">
    <property type="term" value="P:Golgi organization"/>
    <property type="evidence" value="ECO:0007669"/>
    <property type="project" value="TreeGrafter"/>
</dbReference>
<comment type="subcellular location">
    <subcellularLocation>
        <location evidence="1">Golgi apparatus membrane</location>
    </subcellularLocation>
</comment>
<evidence type="ECO:0000313" key="9">
    <source>
        <dbReference type="Proteomes" id="UP000215902"/>
    </source>
</evidence>
<accession>A0A267EQF8</accession>
<dbReference type="InterPro" id="IPR036034">
    <property type="entry name" value="PDZ_sf"/>
</dbReference>
<dbReference type="AlphaFoldDB" id="A0A267EQF8"/>
<evidence type="ECO:0000256" key="2">
    <source>
        <dbReference type="ARBA" id="ARBA00007144"/>
    </source>
</evidence>
<reference evidence="8 9" key="1">
    <citation type="submission" date="2017-06" db="EMBL/GenBank/DDBJ databases">
        <title>A platform for efficient transgenesis in Macrostomum lignano, a flatworm model organism for stem cell research.</title>
        <authorList>
            <person name="Berezikov E."/>
        </authorList>
    </citation>
    <scope>NUCLEOTIDE SEQUENCE [LARGE SCALE GENOMIC DNA]</scope>
    <source>
        <strain evidence="8">DV1</strain>
        <tissue evidence="8">Whole organism</tissue>
    </source>
</reference>
<dbReference type="Gene3D" id="2.30.42.10">
    <property type="match status" value="2"/>
</dbReference>
<keyword evidence="9" id="KW-1185">Reference proteome</keyword>
<gene>
    <name evidence="8" type="ORF">BOX15_Mlig017158g1</name>
</gene>
<dbReference type="PANTHER" id="PTHR12893">
    <property type="entry name" value="GOLGI REASSEMBLY STACKING PROTEIN GRASP"/>
    <property type="match status" value="1"/>
</dbReference>
<keyword evidence="6" id="KW-0862">Zinc</keyword>
<keyword evidence="3" id="KW-0677">Repeat</keyword>
<sequence>MGQVFSNKGDYFDRNKSYAFHILRVQHNSPAKQAGLQPYFDFILAINGQHVTPERQLHSLLRPTSQALSSVDLTVYSSKQRTVRQVHIDLASGSEPGSGQWGGQGLLGVSVRLCCSTGQPALAWRVLDVAPGSPASVAGLRPDSDFIVGGAAVVDCDAADCRTGSAPLHTHEDLFELIESHAAAQSALQLHVYCSSTEQFRLLTVRPDPNWGGDGALGCGLGYGYLHQIPDGGAASECS</sequence>
<evidence type="ECO:0000259" key="7">
    <source>
        <dbReference type="PROSITE" id="PS51865"/>
    </source>
</evidence>
<protein>
    <recommendedName>
        <fullName evidence="7">PDZ GRASP-type domain-containing protein</fullName>
    </recommendedName>
</protein>
<keyword evidence="4" id="KW-0333">Golgi apparatus</keyword>
<dbReference type="SUPFAM" id="SSF50156">
    <property type="entry name" value="PDZ domain-like"/>
    <property type="match status" value="1"/>
</dbReference>
<dbReference type="InterPro" id="IPR024958">
    <property type="entry name" value="GRASP_PDZ"/>
</dbReference>
<evidence type="ECO:0000256" key="1">
    <source>
        <dbReference type="ARBA" id="ARBA00004394"/>
    </source>
</evidence>
<keyword evidence="5" id="KW-0472">Membrane</keyword>
<dbReference type="Pfam" id="PF04495">
    <property type="entry name" value="GRASP55_65"/>
    <property type="match status" value="1"/>
</dbReference>
<dbReference type="OrthoDB" id="3318at2759"/>
<feature type="binding site" evidence="6">
    <location>
        <position position="114"/>
    </location>
    <ligand>
        <name>Zn(2+)</name>
        <dbReference type="ChEBI" id="CHEBI:29105"/>
    </ligand>
</feature>
<name>A0A267EQF8_9PLAT</name>
<evidence type="ECO:0000256" key="6">
    <source>
        <dbReference type="PIRSR" id="PIRSR607583-1"/>
    </source>
</evidence>
<dbReference type="STRING" id="282301.A0A267EQF8"/>
<dbReference type="GO" id="GO:0000139">
    <property type="term" value="C:Golgi membrane"/>
    <property type="evidence" value="ECO:0007669"/>
    <property type="project" value="UniProtKB-SubCell"/>
</dbReference>
<comment type="similarity">
    <text evidence="2">Belongs to the GORASP family.</text>
</comment>
<comment type="caution">
    <text evidence="8">The sequence shown here is derived from an EMBL/GenBank/DDBJ whole genome shotgun (WGS) entry which is preliminary data.</text>
</comment>
<keyword evidence="6" id="KW-0479">Metal-binding</keyword>
<feature type="domain" description="PDZ GRASP-type" evidence="7">
    <location>
        <begin position="122"/>
        <end position="226"/>
    </location>
</feature>
<evidence type="ECO:0000256" key="5">
    <source>
        <dbReference type="ARBA" id="ARBA00023136"/>
    </source>
</evidence>
<dbReference type="GO" id="GO:0046872">
    <property type="term" value="F:metal ion binding"/>
    <property type="evidence" value="ECO:0007669"/>
    <property type="project" value="UniProtKB-KW"/>
</dbReference>
<evidence type="ECO:0000256" key="4">
    <source>
        <dbReference type="ARBA" id="ARBA00023034"/>
    </source>
</evidence>